<reference evidence="1" key="1">
    <citation type="journal article" date="2015" name="Nature">
        <title>Complex archaea that bridge the gap between prokaryotes and eukaryotes.</title>
        <authorList>
            <person name="Spang A."/>
            <person name="Saw J.H."/>
            <person name="Jorgensen S.L."/>
            <person name="Zaremba-Niedzwiedzka K."/>
            <person name="Martijn J."/>
            <person name="Lind A.E."/>
            <person name="van Eijk R."/>
            <person name="Schleper C."/>
            <person name="Guy L."/>
            <person name="Ettema T.J."/>
        </authorList>
    </citation>
    <scope>NUCLEOTIDE SEQUENCE</scope>
</reference>
<accession>A0A0F9GGN0</accession>
<dbReference type="AlphaFoldDB" id="A0A0F9GGN0"/>
<dbReference type="EMBL" id="LAZR01028529">
    <property type="protein sequence ID" value="KKL62312.1"/>
    <property type="molecule type" value="Genomic_DNA"/>
</dbReference>
<proteinExistence type="predicted"/>
<gene>
    <name evidence="1" type="ORF">LCGC14_2186470</name>
</gene>
<sequence>MNRVRYAHPENGYPVDRERARGRLDYGEIYTVER</sequence>
<comment type="caution">
    <text evidence="1">The sequence shown here is derived from an EMBL/GenBank/DDBJ whole genome shotgun (WGS) entry which is preliminary data.</text>
</comment>
<name>A0A0F9GGN0_9ZZZZ</name>
<evidence type="ECO:0000313" key="1">
    <source>
        <dbReference type="EMBL" id="KKL62312.1"/>
    </source>
</evidence>
<organism evidence="1">
    <name type="scientific">marine sediment metagenome</name>
    <dbReference type="NCBI Taxonomy" id="412755"/>
    <lineage>
        <taxon>unclassified sequences</taxon>
        <taxon>metagenomes</taxon>
        <taxon>ecological metagenomes</taxon>
    </lineage>
</organism>
<protein>
    <submittedName>
        <fullName evidence="1">Uncharacterized protein</fullName>
    </submittedName>
</protein>